<dbReference type="GO" id="GO:0005737">
    <property type="term" value="C:cytoplasm"/>
    <property type="evidence" value="ECO:0007669"/>
    <property type="project" value="TreeGrafter"/>
</dbReference>
<evidence type="ECO:0000256" key="1">
    <source>
        <dbReference type="SAM" id="MobiDB-lite"/>
    </source>
</evidence>
<dbReference type="OrthoDB" id="5979581at2759"/>
<name>A0A6A5ZXM3_9PLEO</name>
<protein>
    <submittedName>
        <fullName evidence="3">Kinase-like domain-containing protein</fullName>
    </submittedName>
</protein>
<keyword evidence="4" id="KW-1185">Reference proteome</keyword>
<dbReference type="Pfam" id="PF00069">
    <property type="entry name" value="Pkinase"/>
    <property type="match status" value="1"/>
</dbReference>
<dbReference type="GO" id="GO:0005524">
    <property type="term" value="F:ATP binding"/>
    <property type="evidence" value="ECO:0007669"/>
    <property type="project" value="InterPro"/>
</dbReference>
<feature type="region of interest" description="Disordered" evidence="1">
    <location>
        <begin position="1"/>
        <end position="30"/>
    </location>
</feature>
<proteinExistence type="predicted"/>
<dbReference type="GO" id="GO:0044773">
    <property type="term" value="P:mitotic DNA damage checkpoint signaling"/>
    <property type="evidence" value="ECO:0007669"/>
    <property type="project" value="TreeGrafter"/>
</dbReference>
<dbReference type="InterPro" id="IPR000719">
    <property type="entry name" value="Prot_kinase_dom"/>
</dbReference>
<dbReference type="InterPro" id="IPR011009">
    <property type="entry name" value="Kinase-like_dom_sf"/>
</dbReference>
<dbReference type="Gene3D" id="1.10.510.10">
    <property type="entry name" value="Transferase(Phosphotransferase) domain 1"/>
    <property type="match status" value="1"/>
</dbReference>
<organism evidence="3 4">
    <name type="scientific">Lophiotrema nucula</name>
    <dbReference type="NCBI Taxonomy" id="690887"/>
    <lineage>
        <taxon>Eukaryota</taxon>
        <taxon>Fungi</taxon>
        <taxon>Dikarya</taxon>
        <taxon>Ascomycota</taxon>
        <taxon>Pezizomycotina</taxon>
        <taxon>Dothideomycetes</taxon>
        <taxon>Pleosporomycetidae</taxon>
        <taxon>Pleosporales</taxon>
        <taxon>Lophiotremataceae</taxon>
        <taxon>Lophiotrema</taxon>
    </lineage>
</organism>
<gene>
    <name evidence="3" type="ORF">BDV96DRAFT_639684</name>
</gene>
<evidence type="ECO:0000259" key="2">
    <source>
        <dbReference type="PROSITE" id="PS50011"/>
    </source>
</evidence>
<reference evidence="3" key="1">
    <citation type="journal article" date="2020" name="Stud. Mycol.">
        <title>101 Dothideomycetes genomes: a test case for predicting lifestyles and emergence of pathogens.</title>
        <authorList>
            <person name="Haridas S."/>
            <person name="Albert R."/>
            <person name="Binder M."/>
            <person name="Bloem J."/>
            <person name="Labutti K."/>
            <person name="Salamov A."/>
            <person name="Andreopoulos B."/>
            <person name="Baker S."/>
            <person name="Barry K."/>
            <person name="Bills G."/>
            <person name="Bluhm B."/>
            <person name="Cannon C."/>
            <person name="Castanera R."/>
            <person name="Culley D."/>
            <person name="Daum C."/>
            <person name="Ezra D."/>
            <person name="Gonzalez J."/>
            <person name="Henrissat B."/>
            <person name="Kuo A."/>
            <person name="Liang C."/>
            <person name="Lipzen A."/>
            <person name="Lutzoni F."/>
            <person name="Magnuson J."/>
            <person name="Mondo S."/>
            <person name="Nolan M."/>
            <person name="Ohm R."/>
            <person name="Pangilinan J."/>
            <person name="Park H.-J."/>
            <person name="Ramirez L."/>
            <person name="Alfaro M."/>
            <person name="Sun H."/>
            <person name="Tritt A."/>
            <person name="Yoshinaga Y."/>
            <person name="Zwiers L.-H."/>
            <person name="Turgeon B."/>
            <person name="Goodwin S."/>
            <person name="Spatafora J."/>
            <person name="Crous P."/>
            <person name="Grigoriev I."/>
        </authorList>
    </citation>
    <scope>NUCLEOTIDE SEQUENCE</scope>
    <source>
        <strain evidence="3">CBS 627.86</strain>
    </source>
</reference>
<evidence type="ECO:0000313" key="4">
    <source>
        <dbReference type="Proteomes" id="UP000799770"/>
    </source>
</evidence>
<dbReference type="GO" id="GO:0004674">
    <property type="term" value="F:protein serine/threonine kinase activity"/>
    <property type="evidence" value="ECO:0007669"/>
    <property type="project" value="TreeGrafter"/>
</dbReference>
<dbReference type="GO" id="GO:0005634">
    <property type="term" value="C:nucleus"/>
    <property type="evidence" value="ECO:0007669"/>
    <property type="project" value="TreeGrafter"/>
</dbReference>
<dbReference type="PANTHER" id="PTHR44167:SF24">
    <property type="entry name" value="SERINE_THREONINE-PROTEIN KINASE CHK2"/>
    <property type="match status" value="1"/>
</dbReference>
<dbReference type="Proteomes" id="UP000799770">
    <property type="component" value="Unassembled WGS sequence"/>
</dbReference>
<accession>A0A6A5ZXM3</accession>
<dbReference type="PANTHER" id="PTHR44167">
    <property type="entry name" value="OVARIAN-SPECIFIC SERINE/THREONINE-PROTEIN KINASE LOK-RELATED"/>
    <property type="match status" value="1"/>
</dbReference>
<feature type="compositionally biased region" description="Polar residues" evidence="1">
    <location>
        <begin position="17"/>
        <end position="29"/>
    </location>
</feature>
<dbReference type="PROSITE" id="PS50011">
    <property type="entry name" value="PROTEIN_KINASE_DOM"/>
    <property type="match status" value="1"/>
</dbReference>
<dbReference type="AlphaFoldDB" id="A0A6A5ZXM3"/>
<dbReference type="EMBL" id="ML977310">
    <property type="protein sequence ID" value="KAF2123138.1"/>
    <property type="molecule type" value="Genomic_DNA"/>
</dbReference>
<dbReference type="SMART" id="SM00220">
    <property type="entry name" value="S_TKc"/>
    <property type="match status" value="1"/>
</dbReference>
<dbReference type="SUPFAM" id="SSF56112">
    <property type="entry name" value="Protein kinase-like (PK-like)"/>
    <property type="match status" value="1"/>
</dbReference>
<feature type="domain" description="Protein kinase" evidence="2">
    <location>
        <begin position="63"/>
        <end position="390"/>
    </location>
</feature>
<keyword evidence="3" id="KW-0808">Transferase</keyword>
<sequence>MSNMQHSIIPVTAGPGRTQTASHSRTGNPQKEMKWYRNCKEFRQFAKDPGTSWFPLTYMPSSLVPFQFVGCGEFGTVFFCLPKFQFNVSREQLANGKSVNITGLKKAIVALKVPYPGLEADLAEEVSMLAAIKKDPNDDHHCQTIRQNFRVPDDPKCSRAMATNAIVGAMSLGDVVRSFGQSNAIAPEELVWHVFLQLSDALLFLHRNKPAIVHRDLMPDNILVDCFKQDIAGFPNIVLIDFGCAEYENNLFNGEFLADAEYFCRLLHSLRGRNKSMCPAEEAIIHNSQDFGKMRQISGHCNEGCYHTEEWLDFVEALHDNVGDLADQQVDAEYVKYDVEQLRTRFEKMALFNRRSAPRNVLRVIKERIFAVAFQREGKTMQLLKKALES</sequence>
<keyword evidence="3" id="KW-0418">Kinase</keyword>
<evidence type="ECO:0000313" key="3">
    <source>
        <dbReference type="EMBL" id="KAF2123138.1"/>
    </source>
</evidence>